<protein>
    <submittedName>
        <fullName evidence="1">Uncharacterized protein</fullName>
    </submittedName>
</protein>
<accession>A0A0D7AB27</accession>
<reference evidence="1 2" key="1">
    <citation type="journal article" date="2015" name="Fungal Genet. Biol.">
        <title>Evolution of novel wood decay mechanisms in Agaricales revealed by the genome sequences of Fistulina hepatica and Cylindrobasidium torrendii.</title>
        <authorList>
            <person name="Floudas D."/>
            <person name="Held B.W."/>
            <person name="Riley R."/>
            <person name="Nagy L.G."/>
            <person name="Koehler G."/>
            <person name="Ransdell A.S."/>
            <person name="Younus H."/>
            <person name="Chow J."/>
            <person name="Chiniquy J."/>
            <person name="Lipzen A."/>
            <person name="Tritt A."/>
            <person name="Sun H."/>
            <person name="Haridas S."/>
            <person name="LaButti K."/>
            <person name="Ohm R.A."/>
            <person name="Kues U."/>
            <person name="Blanchette R.A."/>
            <person name="Grigoriev I.V."/>
            <person name="Minto R.E."/>
            <person name="Hibbett D.S."/>
        </authorList>
    </citation>
    <scope>NUCLEOTIDE SEQUENCE [LARGE SCALE GENOMIC DNA]</scope>
    <source>
        <strain evidence="1 2">ATCC 64428</strain>
    </source>
</reference>
<evidence type="ECO:0000313" key="1">
    <source>
        <dbReference type="EMBL" id="KIY47619.1"/>
    </source>
</evidence>
<name>A0A0D7AB27_9AGAR</name>
<dbReference type="EMBL" id="KN881930">
    <property type="protein sequence ID" value="KIY47619.1"/>
    <property type="molecule type" value="Genomic_DNA"/>
</dbReference>
<dbReference type="OrthoDB" id="3266461at2759"/>
<proteinExistence type="predicted"/>
<dbReference type="Proteomes" id="UP000054144">
    <property type="component" value="Unassembled WGS sequence"/>
</dbReference>
<dbReference type="AlphaFoldDB" id="A0A0D7AB27"/>
<evidence type="ECO:0000313" key="2">
    <source>
        <dbReference type="Proteomes" id="UP000054144"/>
    </source>
</evidence>
<keyword evidence="2" id="KW-1185">Reference proteome</keyword>
<sequence length="87" mass="9996">MDALGQLIIMWSLIADWMKQLMPQINEDHAAFVVDLMGHDRNNKLLALTGWHKSDEGAINKLMSKCTFKRYNGMANALLEIYFLRIA</sequence>
<gene>
    <name evidence="1" type="ORF">FISHEDRAFT_74420</name>
</gene>
<organism evidence="1 2">
    <name type="scientific">Fistulina hepatica ATCC 64428</name>
    <dbReference type="NCBI Taxonomy" id="1128425"/>
    <lineage>
        <taxon>Eukaryota</taxon>
        <taxon>Fungi</taxon>
        <taxon>Dikarya</taxon>
        <taxon>Basidiomycota</taxon>
        <taxon>Agaricomycotina</taxon>
        <taxon>Agaricomycetes</taxon>
        <taxon>Agaricomycetidae</taxon>
        <taxon>Agaricales</taxon>
        <taxon>Fistulinaceae</taxon>
        <taxon>Fistulina</taxon>
    </lineage>
</organism>